<reference evidence="1 2" key="1">
    <citation type="submission" date="2023-07" db="EMBL/GenBank/DDBJ databases">
        <title>Genomic Encyclopedia of Type Strains, Phase IV (KMG-IV): sequencing the most valuable type-strain genomes for metagenomic binning, comparative biology and taxonomic classification.</title>
        <authorList>
            <person name="Goeker M."/>
        </authorList>
    </citation>
    <scope>NUCLEOTIDE SEQUENCE [LARGE SCALE GENOMIC DNA]</scope>
    <source>
        <strain evidence="1 2">T98</strain>
    </source>
</reference>
<name>A0ABU3HA27_9BACL</name>
<sequence>MLITTLFYYIAANRELPTGSFGQKKTVMKLGDYLTHVNPSARNQFAMQRLLEKYPEDEQIIDIYETVEDAAGIYVSGPISHQDTSHLLRYPWVYQVDPEGGSFRINNEMQKLAPDSYLTSKKCLTELFDYLNRNMEPGDSIELYSCWAHGAERFLEPRQPELDLVLDLSTFRLEEEFAWRERQYILVKK</sequence>
<evidence type="ECO:0000313" key="1">
    <source>
        <dbReference type="EMBL" id="MDT3427668.1"/>
    </source>
</evidence>
<organism evidence="1 2">
    <name type="scientific">Paenibacillus forsythiae</name>
    <dbReference type="NCBI Taxonomy" id="365616"/>
    <lineage>
        <taxon>Bacteria</taxon>
        <taxon>Bacillati</taxon>
        <taxon>Bacillota</taxon>
        <taxon>Bacilli</taxon>
        <taxon>Bacillales</taxon>
        <taxon>Paenibacillaceae</taxon>
        <taxon>Paenibacillus</taxon>
    </lineage>
</organism>
<comment type="caution">
    <text evidence="1">The sequence shown here is derived from an EMBL/GenBank/DDBJ whole genome shotgun (WGS) entry which is preliminary data.</text>
</comment>
<dbReference type="EMBL" id="JAUSUY010000013">
    <property type="protein sequence ID" value="MDT3427668.1"/>
    <property type="molecule type" value="Genomic_DNA"/>
</dbReference>
<accession>A0ABU3HA27</accession>
<dbReference type="Proteomes" id="UP001248709">
    <property type="component" value="Unassembled WGS sequence"/>
</dbReference>
<dbReference type="RefSeq" id="WP_025699096.1">
    <property type="nucleotide sequence ID" value="NZ_JAUSUY010000013.1"/>
</dbReference>
<gene>
    <name evidence="1" type="ORF">J2Z22_003231</name>
</gene>
<keyword evidence="2" id="KW-1185">Reference proteome</keyword>
<proteinExistence type="predicted"/>
<protein>
    <submittedName>
        <fullName evidence="1">Uncharacterized protein</fullName>
    </submittedName>
</protein>
<evidence type="ECO:0000313" key="2">
    <source>
        <dbReference type="Proteomes" id="UP001248709"/>
    </source>
</evidence>